<reference evidence="1" key="1">
    <citation type="submission" date="2021-02" db="EMBL/GenBank/DDBJ databases">
        <authorList>
            <consortium name="DOE Joint Genome Institute"/>
            <person name="Ahrendt S."/>
            <person name="Looney B.P."/>
            <person name="Miyauchi S."/>
            <person name="Morin E."/>
            <person name="Drula E."/>
            <person name="Courty P.E."/>
            <person name="Chicoki N."/>
            <person name="Fauchery L."/>
            <person name="Kohler A."/>
            <person name="Kuo A."/>
            <person name="Labutti K."/>
            <person name="Pangilinan J."/>
            <person name="Lipzen A."/>
            <person name="Riley R."/>
            <person name="Andreopoulos W."/>
            <person name="He G."/>
            <person name="Johnson J."/>
            <person name="Barry K.W."/>
            <person name="Grigoriev I.V."/>
            <person name="Nagy L."/>
            <person name="Hibbett D."/>
            <person name="Henrissat B."/>
            <person name="Matheny P.B."/>
            <person name="Labbe J."/>
            <person name="Martin F."/>
        </authorList>
    </citation>
    <scope>NUCLEOTIDE SEQUENCE</scope>
    <source>
        <strain evidence="1">FP105234-sp</strain>
    </source>
</reference>
<protein>
    <submittedName>
        <fullName evidence="1">Chondroitin AC/alginate lyase</fullName>
    </submittedName>
</protein>
<keyword evidence="1" id="KW-0456">Lyase</keyword>
<name>A0ACB8RYJ7_9AGAM</name>
<accession>A0ACB8RYJ7</accession>
<evidence type="ECO:0000313" key="2">
    <source>
        <dbReference type="Proteomes" id="UP000814033"/>
    </source>
</evidence>
<proteinExistence type="predicted"/>
<dbReference type="Proteomes" id="UP000814033">
    <property type="component" value="Unassembled WGS sequence"/>
</dbReference>
<gene>
    <name evidence="1" type="ORF">FA95DRAFT_1490534</name>
</gene>
<keyword evidence="2" id="KW-1185">Reference proteome</keyword>
<reference evidence="1" key="2">
    <citation type="journal article" date="2022" name="New Phytol.">
        <title>Evolutionary transition to the ectomycorrhizal habit in the genomes of a hyperdiverse lineage of mushroom-forming fungi.</title>
        <authorList>
            <person name="Looney B."/>
            <person name="Miyauchi S."/>
            <person name="Morin E."/>
            <person name="Drula E."/>
            <person name="Courty P.E."/>
            <person name="Kohler A."/>
            <person name="Kuo A."/>
            <person name="LaButti K."/>
            <person name="Pangilinan J."/>
            <person name="Lipzen A."/>
            <person name="Riley R."/>
            <person name="Andreopoulos W."/>
            <person name="He G."/>
            <person name="Johnson J."/>
            <person name="Nolan M."/>
            <person name="Tritt A."/>
            <person name="Barry K.W."/>
            <person name="Grigoriev I.V."/>
            <person name="Nagy L.G."/>
            <person name="Hibbett D."/>
            <person name="Henrissat B."/>
            <person name="Matheny P.B."/>
            <person name="Labbe J."/>
            <person name="Martin F.M."/>
        </authorList>
    </citation>
    <scope>NUCLEOTIDE SEQUENCE</scope>
    <source>
        <strain evidence="1">FP105234-sp</strain>
    </source>
</reference>
<evidence type="ECO:0000313" key="1">
    <source>
        <dbReference type="EMBL" id="KAI0048690.1"/>
    </source>
</evidence>
<organism evidence="1 2">
    <name type="scientific">Auriscalpium vulgare</name>
    <dbReference type="NCBI Taxonomy" id="40419"/>
    <lineage>
        <taxon>Eukaryota</taxon>
        <taxon>Fungi</taxon>
        <taxon>Dikarya</taxon>
        <taxon>Basidiomycota</taxon>
        <taxon>Agaricomycotina</taxon>
        <taxon>Agaricomycetes</taxon>
        <taxon>Russulales</taxon>
        <taxon>Auriscalpiaceae</taxon>
        <taxon>Auriscalpium</taxon>
    </lineage>
</organism>
<dbReference type="EMBL" id="MU275883">
    <property type="protein sequence ID" value="KAI0048690.1"/>
    <property type="molecule type" value="Genomic_DNA"/>
</dbReference>
<comment type="caution">
    <text evidence="1">The sequence shown here is derived from an EMBL/GenBank/DDBJ whole genome shotgun (WGS) entry which is preliminary data.</text>
</comment>
<sequence length="488" mass="52475">MRATTALLPLLSGLPAVLSLSGSLDTRASTASQPMNLQFNSYDNAWVDPQYVLSKNWNDTTVVAQQTIVEWADNLNAQGPWSVTTSKPFNASSGDPHDYLSWAPYWFPDCSNVHNTTALTDEQIWVTCPYVSKDGQFNPDRLLVNNTGAFDALSNAVLYNSMAWVINGSSTYPEQVATQIKTWFLDDATRMNPNLNYAQVIRGPPGSQFGSHTGVLDLKGMAKLTSGILILRQGKAPAWTSDIDTGLVAWANTYIQWLTTSDIALGEANSTNNHGSYYYNQLASLQILVNDLTGANATVQKYFSTLYQNQILASGEQVCPLLRAACPLEAVRTRPYHYRSYNLAAMITNARIGAYLGFDAWNLTTATGGTIHAALDFALAAKPDPDGLSEPYQSAGAVASVYGDAQGKYAAFLAQNEPAYPKEPWFFWYQPLSDSGWVRANVGNTTSTSSGGGGSSGTQSKNGAARVGVCTLAAVAAGVVGSLVAFLV</sequence>